<reference evidence="2 3" key="1">
    <citation type="submission" date="2023-07" db="EMBL/GenBank/DDBJ databases">
        <title>The novel representative of Negativicutes class, Anaeroselena agilis gen. nov. sp. nov.</title>
        <authorList>
            <person name="Prokofeva M.I."/>
            <person name="Elcheninov A.G."/>
            <person name="Klyukina A."/>
            <person name="Kublanov I.V."/>
            <person name="Frolov E.N."/>
            <person name="Podosokorskaya O.A."/>
        </authorList>
    </citation>
    <scope>NUCLEOTIDE SEQUENCE [LARGE SCALE GENOMIC DNA]</scope>
    <source>
        <strain evidence="2 3">4137-cl</strain>
    </source>
</reference>
<evidence type="ECO:0000259" key="1">
    <source>
        <dbReference type="PROSITE" id="PS51192"/>
    </source>
</evidence>
<evidence type="ECO:0000313" key="3">
    <source>
        <dbReference type="Proteomes" id="UP001254848"/>
    </source>
</evidence>
<dbReference type="Proteomes" id="UP001254848">
    <property type="component" value="Unassembled WGS sequence"/>
</dbReference>
<keyword evidence="2" id="KW-0067">ATP-binding</keyword>
<dbReference type="PROSITE" id="PS51192">
    <property type="entry name" value="HELICASE_ATP_BIND_1"/>
    <property type="match status" value="1"/>
</dbReference>
<keyword evidence="3" id="KW-1185">Reference proteome</keyword>
<dbReference type="CDD" id="cd18013">
    <property type="entry name" value="DEXQc_bact_SNF2"/>
    <property type="match status" value="1"/>
</dbReference>
<proteinExistence type="predicted"/>
<dbReference type="SMART" id="SM00487">
    <property type="entry name" value="DEXDc"/>
    <property type="match status" value="1"/>
</dbReference>
<gene>
    <name evidence="2" type="ORF">Q4T40_02250</name>
</gene>
<dbReference type="EMBL" id="JAUOZS010000001">
    <property type="protein sequence ID" value="MDT8900057.1"/>
    <property type="molecule type" value="Genomic_DNA"/>
</dbReference>
<comment type="caution">
    <text evidence="2">The sequence shown here is derived from an EMBL/GenBank/DDBJ whole genome shotgun (WGS) entry which is preliminary data.</text>
</comment>
<organism evidence="2 3">
    <name type="scientific">Anaeroselena agilis</name>
    <dbReference type="NCBI Taxonomy" id="3063788"/>
    <lineage>
        <taxon>Bacteria</taxon>
        <taxon>Bacillati</taxon>
        <taxon>Bacillota</taxon>
        <taxon>Negativicutes</taxon>
        <taxon>Acetonemataceae</taxon>
        <taxon>Anaeroselena</taxon>
    </lineage>
</organism>
<dbReference type="RefSeq" id="WP_413778617.1">
    <property type="nucleotide sequence ID" value="NZ_JAUOZS010000001.1"/>
</dbReference>
<dbReference type="Gene3D" id="3.40.50.10810">
    <property type="entry name" value="Tandem AAA-ATPase domain"/>
    <property type="match status" value="1"/>
</dbReference>
<dbReference type="InterPro" id="IPR014001">
    <property type="entry name" value="Helicase_ATP-bd"/>
</dbReference>
<dbReference type="GO" id="GO:0004386">
    <property type="term" value="F:helicase activity"/>
    <property type="evidence" value="ECO:0007669"/>
    <property type="project" value="UniProtKB-KW"/>
</dbReference>
<dbReference type="PANTHER" id="PTHR10799">
    <property type="entry name" value="SNF2/RAD54 HELICASE FAMILY"/>
    <property type="match status" value="1"/>
</dbReference>
<name>A0ABU3NTB4_9FIRM</name>
<protein>
    <submittedName>
        <fullName evidence="2">DEAD/DEAH box helicase</fullName>
    </submittedName>
</protein>
<feature type="domain" description="Helicase ATP-binding" evidence="1">
    <location>
        <begin position="13"/>
        <end position="179"/>
    </location>
</feature>
<accession>A0ABU3NTB4</accession>
<dbReference type="SUPFAM" id="SSF52540">
    <property type="entry name" value="P-loop containing nucleoside triphosphate hydrolases"/>
    <property type="match status" value="2"/>
</dbReference>
<dbReference type="InterPro" id="IPR038718">
    <property type="entry name" value="SNF2-like_sf"/>
</dbReference>
<dbReference type="InterPro" id="IPR000330">
    <property type="entry name" value="SNF2_N"/>
</dbReference>
<dbReference type="InterPro" id="IPR027417">
    <property type="entry name" value="P-loop_NTPase"/>
</dbReference>
<evidence type="ECO:0000313" key="2">
    <source>
        <dbReference type="EMBL" id="MDT8900057.1"/>
    </source>
</evidence>
<sequence>MQYTPHVYQDHFSELIMDKPAVAGFLDMGLGKSVSTLTAIAELLHNCFEVERVLVIAPLRVAKYTWQDEIEKWDHTSYLKLSKILGTEKQRIAALKTNADIWVINRENVTWLVKYFGSRWPFDMVVIDESSSFKSHKAQRFKALRKVRPLIKRIVELTGTPAPNNLLDLWPQIYLLDRGERLGRTITAYRDSYFEPDKRNGHIVYSWRPKPGAEEAIYAKIADICVSMKAKDWLQLPPRIDNVIKVSLEPAIKKLYKQLERDLLLPYAGGDVIAVQAADLSNKLLQLANGAIYDENKAVRVIHDSKLDALEEIIEASANGNPVMVFYWYKHDLTRLQQRFPHARTLDSTKDVKAWNSGKIPLLLVHPASAGHGLNLQAGGNIIVWFGLTWSLELYEQANARLDRQGQTKSVIVHHLVAAGTVDEDVMKALQNKATGQDALMAAVRSRICEVQKIKAA</sequence>
<keyword evidence="2" id="KW-0378">Hydrolase</keyword>
<dbReference type="Gene3D" id="3.40.50.300">
    <property type="entry name" value="P-loop containing nucleotide triphosphate hydrolases"/>
    <property type="match status" value="1"/>
</dbReference>
<keyword evidence="2" id="KW-0547">Nucleotide-binding</keyword>
<keyword evidence="2" id="KW-0347">Helicase</keyword>
<dbReference type="Pfam" id="PF00176">
    <property type="entry name" value="SNF2-rel_dom"/>
    <property type="match status" value="1"/>
</dbReference>